<reference evidence="2" key="3">
    <citation type="submission" date="2016-06" db="UniProtKB">
        <authorList>
            <consortium name="WormBaseParasite"/>
        </authorList>
    </citation>
    <scope>IDENTIFICATION</scope>
</reference>
<proteinExistence type="predicted"/>
<dbReference type="WBParaSite" id="GPLIN_000438200">
    <property type="protein sequence ID" value="GPLIN_000438200"/>
    <property type="gene ID" value="GPLIN_000438200"/>
</dbReference>
<accession>A0A183BUU6</accession>
<dbReference type="Proteomes" id="UP000050741">
    <property type="component" value="Unassembled WGS sequence"/>
</dbReference>
<sequence length="228" mass="25602">MLLNLRKLRLSSVTGNYADAFAASFETDGQVQPNVCNFAVQSFAKLFLNEELSDEEASKVHFELDKLEILSDIDGLYPVVKLRNCSNNANTASRTEKVSLTFRCLFEPSDGAKALNWANLIVSLLISCAELKMIEINIFYLFHTNDEHGGFMLHFEEIVNEFSDKIFQTLSEGNAKAQIVVVLQLNCSTDSYEALSPSTSALFQKGNRINIEQLDESSDEYCARECRN</sequence>
<reference evidence="1" key="1">
    <citation type="submission" date="2013-12" db="EMBL/GenBank/DDBJ databases">
        <authorList>
            <person name="Aslett M."/>
        </authorList>
    </citation>
    <scope>NUCLEOTIDE SEQUENCE [LARGE SCALE GENOMIC DNA]</scope>
    <source>
        <strain evidence="1">Lindley</strain>
    </source>
</reference>
<keyword evidence="1" id="KW-1185">Reference proteome</keyword>
<organism evidence="1 2">
    <name type="scientific">Globodera pallida</name>
    <name type="common">Potato cyst nematode worm</name>
    <name type="synonym">Heterodera pallida</name>
    <dbReference type="NCBI Taxonomy" id="36090"/>
    <lineage>
        <taxon>Eukaryota</taxon>
        <taxon>Metazoa</taxon>
        <taxon>Ecdysozoa</taxon>
        <taxon>Nematoda</taxon>
        <taxon>Chromadorea</taxon>
        <taxon>Rhabditida</taxon>
        <taxon>Tylenchina</taxon>
        <taxon>Tylenchomorpha</taxon>
        <taxon>Tylenchoidea</taxon>
        <taxon>Heteroderidae</taxon>
        <taxon>Heteroderinae</taxon>
        <taxon>Globodera</taxon>
    </lineage>
</organism>
<protein>
    <submittedName>
        <fullName evidence="2">Uncharacterized protein</fullName>
    </submittedName>
</protein>
<dbReference type="AlphaFoldDB" id="A0A183BUU6"/>
<name>A0A183BUU6_GLOPA</name>
<evidence type="ECO:0000313" key="1">
    <source>
        <dbReference type="Proteomes" id="UP000050741"/>
    </source>
</evidence>
<reference evidence="1" key="2">
    <citation type="submission" date="2014-05" db="EMBL/GenBank/DDBJ databases">
        <title>The genome and life-stage specific transcriptomes of Globodera pallida elucidate key aspects of plant parasitism by a cyst nematode.</title>
        <authorList>
            <person name="Cotton J.A."/>
            <person name="Lilley C.J."/>
            <person name="Jones L.M."/>
            <person name="Kikuchi T."/>
            <person name="Reid A.J."/>
            <person name="Thorpe P."/>
            <person name="Tsai I.J."/>
            <person name="Beasley H."/>
            <person name="Blok V."/>
            <person name="Cock P.J.A."/>
            <person name="Van den Akker S.E."/>
            <person name="Holroyd N."/>
            <person name="Hunt M."/>
            <person name="Mantelin S."/>
            <person name="Naghra H."/>
            <person name="Pain A."/>
            <person name="Palomares-Rius J.E."/>
            <person name="Zarowiecki M."/>
            <person name="Berriman M."/>
            <person name="Jones J.T."/>
            <person name="Urwin P.E."/>
        </authorList>
    </citation>
    <scope>NUCLEOTIDE SEQUENCE [LARGE SCALE GENOMIC DNA]</scope>
    <source>
        <strain evidence="1">Lindley</strain>
    </source>
</reference>
<evidence type="ECO:0000313" key="2">
    <source>
        <dbReference type="WBParaSite" id="GPLIN_000438200"/>
    </source>
</evidence>